<evidence type="ECO:0000313" key="2">
    <source>
        <dbReference type="Proteomes" id="UP001057279"/>
    </source>
</evidence>
<dbReference type="Proteomes" id="UP001057279">
    <property type="component" value="Linkage Group LG13"/>
</dbReference>
<reference evidence="1" key="1">
    <citation type="submission" date="2022-03" db="EMBL/GenBank/DDBJ databases">
        <title>Genomic analyses of argali, domestic sheep and their hybrids provide insights into chromosomal evolution, heterosis and genetic basis of agronomic traits.</title>
        <authorList>
            <person name="Li M."/>
        </authorList>
    </citation>
    <scope>NUCLEOTIDE SEQUENCE</scope>
    <source>
        <strain evidence="1">F1 hybrid</strain>
    </source>
</reference>
<accession>A0ACB9UPF6</accession>
<sequence length="82" mass="9993">MLQRIRHIRFHMCRFPYRLLQQCMSDVINNITDHRAAKADISRQIFKCVLEFQHLINKSCFFLQFHLIFSINCIHVSIHHLR</sequence>
<dbReference type="EMBL" id="CM043038">
    <property type="protein sequence ID" value="KAI4575511.1"/>
    <property type="molecule type" value="Genomic_DNA"/>
</dbReference>
<name>A0ACB9UPF6_9CETA</name>
<keyword evidence="2" id="KW-1185">Reference proteome</keyword>
<organism evidence="1 2">
    <name type="scientific">Ovis ammon polii x Ovis aries</name>
    <dbReference type="NCBI Taxonomy" id="2918886"/>
    <lineage>
        <taxon>Eukaryota</taxon>
        <taxon>Metazoa</taxon>
        <taxon>Chordata</taxon>
        <taxon>Craniata</taxon>
        <taxon>Vertebrata</taxon>
        <taxon>Euteleostomi</taxon>
        <taxon>Mammalia</taxon>
        <taxon>Eutheria</taxon>
        <taxon>Laurasiatheria</taxon>
        <taxon>Artiodactyla</taxon>
        <taxon>Ruminantia</taxon>
        <taxon>Pecora</taxon>
        <taxon>Bovidae</taxon>
        <taxon>Caprinae</taxon>
        <taxon>Ovis</taxon>
    </lineage>
</organism>
<gene>
    <name evidence="1" type="ORF">MJG53_011714</name>
</gene>
<proteinExistence type="predicted"/>
<protein>
    <submittedName>
        <fullName evidence="1">Uncharacterized protein</fullName>
    </submittedName>
</protein>
<comment type="caution">
    <text evidence="1">The sequence shown here is derived from an EMBL/GenBank/DDBJ whole genome shotgun (WGS) entry which is preliminary data.</text>
</comment>
<evidence type="ECO:0000313" key="1">
    <source>
        <dbReference type="EMBL" id="KAI4575511.1"/>
    </source>
</evidence>